<feature type="transmembrane region" description="Helical" evidence="1">
    <location>
        <begin position="136"/>
        <end position="155"/>
    </location>
</feature>
<feature type="transmembrane region" description="Helical" evidence="1">
    <location>
        <begin position="185"/>
        <end position="206"/>
    </location>
</feature>
<feature type="transmembrane region" description="Helical" evidence="1">
    <location>
        <begin position="7"/>
        <end position="27"/>
    </location>
</feature>
<keyword evidence="1" id="KW-1133">Transmembrane helix</keyword>
<dbReference type="Pfam" id="PF07099">
    <property type="entry name" value="DUF1361"/>
    <property type="match status" value="1"/>
</dbReference>
<protein>
    <submittedName>
        <fullName evidence="2">Uncharacterized membrane protein</fullName>
    </submittedName>
</protein>
<name>A0A1G9SMF8_9BACT</name>
<feature type="transmembrane region" description="Helical" evidence="1">
    <location>
        <begin position="66"/>
        <end position="86"/>
    </location>
</feature>
<evidence type="ECO:0000313" key="2">
    <source>
        <dbReference type="EMBL" id="SDM35965.1"/>
    </source>
</evidence>
<dbReference type="STRING" id="563176.SAMN04488090_3210"/>
<proteinExistence type="predicted"/>
<dbReference type="EMBL" id="FNGS01000006">
    <property type="protein sequence ID" value="SDM35965.1"/>
    <property type="molecule type" value="Genomic_DNA"/>
</dbReference>
<evidence type="ECO:0000256" key="1">
    <source>
        <dbReference type="SAM" id="Phobius"/>
    </source>
</evidence>
<reference evidence="2 3" key="1">
    <citation type="submission" date="2016-10" db="EMBL/GenBank/DDBJ databases">
        <authorList>
            <person name="de Groot N.N."/>
        </authorList>
    </citation>
    <scope>NUCLEOTIDE SEQUENCE [LARGE SCALE GENOMIC DNA]</scope>
    <source>
        <strain evidence="2 3">DSM 21668</strain>
    </source>
</reference>
<accession>A0A1G9SMF8</accession>
<feature type="transmembrane region" description="Helical" evidence="1">
    <location>
        <begin position="106"/>
        <end position="124"/>
    </location>
</feature>
<keyword evidence="3" id="KW-1185">Reference proteome</keyword>
<organism evidence="2 3">
    <name type="scientific">Siphonobacter aquaeclarae</name>
    <dbReference type="NCBI Taxonomy" id="563176"/>
    <lineage>
        <taxon>Bacteria</taxon>
        <taxon>Pseudomonadati</taxon>
        <taxon>Bacteroidota</taxon>
        <taxon>Cytophagia</taxon>
        <taxon>Cytophagales</taxon>
        <taxon>Cytophagaceae</taxon>
        <taxon>Siphonobacter</taxon>
    </lineage>
</organism>
<evidence type="ECO:0000313" key="3">
    <source>
        <dbReference type="Proteomes" id="UP000198901"/>
    </source>
</evidence>
<sequence>MTRRFRLIASLAALSALSVFLLVVRYGLSREGWYVFINWNLFLAWIPLGLSLWFEKQARERPEATVSLTAIGLLWLLFFPNAPYVITDLVHIQNTSRIPVWHDAVMIFSYALVCLACGLASFHWMRRSLRQLLPVWGDRIMLATLPLAGFGIYLGRVQRLNSWHPLTRPMHLIREILSALTARQALLMTVEFSLLIGFCYLLLLSLMPKEES</sequence>
<dbReference type="AlphaFoldDB" id="A0A1G9SMF8"/>
<keyword evidence="1" id="KW-0472">Membrane</keyword>
<dbReference type="Proteomes" id="UP000198901">
    <property type="component" value="Unassembled WGS sequence"/>
</dbReference>
<gene>
    <name evidence="2" type="ORF">SAMN04488090_3210</name>
</gene>
<keyword evidence="1" id="KW-0812">Transmembrane</keyword>
<feature type="transmembrane region" description="Helical" evidence="1">
    <location>
        <begin position="33"/>
        <end position="54"/>
    </location>
</feature>
<dbReference type="RefSeq" id="WP_176785574.1">
    <property type="nucleotide sequence ID" value="NZ_FNGS01000006.1"/>
</dbReference>
<dbReference type="InterPro" id="IPR009793">
    <property type="entry name" value="DUF1361"/>
</dbReference>